<evidence type="ECO:0000256" key="1">
    <source>
        <dbReference type="ARBA" id="ARBA00001961"/>
    </source>
</evidence>
<dbReference type="InterPro" id="IPR006620">
    <property type="entry name" value="Pro_4_hyd_alph"/>
</dbReference>
<keyword evidence="4" id="KW-0560">Oxidoreductase</keyword>
<dbReference type="Gene3D" id="2.60.120.620">
    <property type="entry name" value="q2cbj1_9rhob like domain"/>
    <property type="match status" value="1"/>
</dbReference>
<dbReference type="SUPFAM" id="SSF51197">
    <property type="entry name" value="Clavaminate synthase-like"/>
    <property type="match status" value="1"/>
</dbReference>
<evidence type="ECO:0000256" key="5">
    <source>
        <dbReference type="ARBA" id="ARBA00023004"/>
    </source>
</evidence>
<keyword evidence="5" id="KW-0408">Iron</keyword>
<accession>D3BIU9</accession>
<evidence type="ECO:0000313" key="8">
    <source>
        <dbReference type="Proteomes" id="UP000001396"/>
    </source>
</evidence>
<dbReference type="AlphaFoldDB" id="D3BIU9"/>
<sequence>MEPQQFKRTYVLKGYYDKEVVAFTLENVFSKEECEQWIALTEKQGYEPALVNVGYGKQVLMTDVRNNDRCIIDSEEMANKIYDRIKHLLPADFHNHDMIELNERLRFLRYRGKDQKFEPHQDGSYQRTDGPKRGDRSLVTLQLYLNDVEQGGETTFFTGSWRDEKRVPVNPKAGMVLVFQHNLLHEGSPCTKGVKYVMRTDVMYRERSTLKK</sequence>
<keyword evidence="3" id="KW-0223">Dioxygenase</keyword>
<dbReference type="GO" id="GO:0004656">
    <property type="term" value="F:procollagen-proline 4-dioxygenase activity"/>
    <property type="evidence" value="ECO:0007669"/>
    <property type="project" value="TreeGrafter"/>
</dbReference>
<dbReference type="PANTHER" id="PTHR10869:SF241">
    <property type="entry name" value="FE2OG DIOXYGENASE DOMAIN-CONTAINING PROTEIN"/>
    <property type="match status" value="1"/>
</dbReference>
<dbReference type="Proteomes" id="UP000001396">
    <property type="component" value="Unassembled WGS sequence"/>
</dbReference>
<dbReference type="InterPro" id="IPR005123">
    <property type="entry name" value="Oxoglu/Fe-dep_dioxygenase_dom"/>
</dbReference>
<name>D3BIU9_HETP5</name>
<evidence type="ECO:0000256" key="4">
    <source>
        <dbReference type="ARBA" id="ARBA00023002"/>
    </source>
</evidence>
<dbReference type="InterPro" id="IPR044862">
    <property type="entry name" value="Pro_4_hyd_alph_FE2OG_OXY"/>
</dbReference>
<evidence type="ECO:0000259" key="6">
    <source>
        <dbReference type="PROSITE" id="PS51471"/>
    </source>
</evidence>
<dbReference type="PANTHER" id="PTHR10869">
    <property type="entry name" value="PROLYL 4-HYDROXYLASE ALPHA SUBUNIT"/>
    <property type="match status" value="1"/>
</dbReference>
<dbReference type="GO" id="GO:0031418">
    <property type="term" value="F:L-ascorbic acid binding"/>
    <property type="evidence" value="ECO:0007669"/>
    <property type="project" value="InterPro"/>
</dbReference>
<dbReference type="InParanoid" id="D3BIU9"/>
<keyword evidence="2" id="KW-0479">Metal-binding</keyword>
<dbReference type="GeneID" id="31363664"/>
<proteinExistence type="predicted"/>
<dbReference type="OMA" id="YEDTRKC"/>
<dbReference type="STRING" id="670386.D3BIU9"/>
<dbReference type="InterPro" id="IPR045054">
    <property type="entry name" value="P4HA-like"/>
</dbReference>
<dbReference type="FunCoup" id="D3BIU9">
    <property type="interactions" value="104"/>
</dbReference>
<comment type="cofactor">
    <cofactor evidence="1">
        <name>L-ascorbate</name>
        <dbReference type="ChEBI" id="CHEBI:38290"/>
    </cofactor>
</comment>
<protein>
    <recommendedName>
        <fullName evidence="6">Fe2OG dioxygenase domain-containing protein</fullName>
    </recommendedName>
</protein>
<dbReference type="RefSeq" id="XP_020430847.1">
    <property type="nucleotide sequence ID" value="XM_020579008.1"/>
</dbReference>
<dbReference type="EMBL" id="ADBJ01000037">
    <property type="protein sequence ID" value="EFA78723.1"/>
    <property type="molecule type" value="Genomic_DNA"/>
</dbReference>
<keyword evidence="8" id="KW-1185">Reference proteome</keyword>
<evidence type="ECO:0000313" key="7">
    <source>
        <dbReference type="EMBL" id="EFA78723.1"/>
    </source>
</evidence>
<comment type="caution">
    <text evidence="7">The sequence shown here is derived from an EMBL/GenBank/DDBJ whole genome shotgun (WGS) entry which is preliminary data.</text>
</comment>
<organism evidence="7 8">
    <name type="scientific">Heterostelium pallidum (strain ATCC 26659 / Pp 5 / PN500)</name>
    <name type="common">Cellular slime mold</name>
    <name type="synonym">Polysphondylium pallidum</name>
    <dbReference type="NCBI Taxonomy" id="670386"/>
    <lineage>
        <taxon>Eukaryota</taxon>
        <taxon>Amoebozoa</taxon>
        <taxon>Evosea</taxon>
        <taxon>Eumycetozoa</taxon>
        <taxon>Dictyostelia</taxon>
        <taxon>Acytosteliales</taxon>
        <taxon>Acytosteliaceae</taxon>
        <taxon>Heterostelium</taxon>
    </lineage>
</organism>
<gene>
    <name evidence="7" type="ORF">PPL_08184</name>
</gene>
<dbReference type="GO" id="GO:0005783">
    <property type="term" value="C:endoplasmic reticulum"/>
    <property type="evidence" value="ECO:0007669"/>
    <property type="project" value="TreeGrafter"/>
</dbReference>
<evidence type="ECO:0000256" key="3">
    <source>
        <dbReference type="ARBA" id="ARBA00022964"/>
    </source>
</evidence>
<reference evidence="7 8" key="1">
    <citation type="journal article" date="2011" name="Genome Res.">
        <title>Phylogeny-wide analysis of social amoeba genomes highlights ancient origins for complex intercellular communication.</title>
        <authorList>
            <person name="Heidel A.J."/>
            <person name="Lawal H.M."/>
            <person name="Felder M."/>
            <person name="Schilde C."/>
            <person name="Helps N.R."/>
            <person name="Tunggal B."/>
            <person name="Rivero F."/>
            <person name="John U."/>
            <person name="Schleicher M."/>
            <person name="Eichinger L."/>
            <person name="Platzer M."/>
            <person name="Noegel A.A."/>
            <person name="Schaap P."/>
            <person name="Gloeckner G."/>
        </authorList>
    </citation>
    <scope>NUCLEOTIDE SEQUENCE [LARGE SCALE GENOMIC DNA]</scope>
    <source>
        <strain evidence="8">ATCC 26659 / Pp 5 / PN500</strain>
    </source>
</reference>
<dbReference type="PROSITE" id="PS51471">
    <property type="entry name" value="FE2OG_OXY"/>
    <property type="match status" value="1"/>
</dbReference>
<dbReference type="SMART" id="SM00702">
    <property type="entry name" value="P4Hc"/>
    <property type="match status" value="1"/>
</dbReference>
<evidence type="ECO:0000256" key="2">
    <source>
        <dbReference type="ARBA" id="ARBA00022723"/>
    </source>
</evidence>
<feature type="domain" description="Fe2OG dioxygenase" evidence="6">
    <location>
        <begin position="101"/>
        <end position="204"/>
    </location>
</feature>
<dbReference type="Pfam" id="PF13640">
    <property type="entry name" value="2OG-FeII_Oxy_3"/>
    <property type="match status" value="1"/>
</dbReference>
<dbReference type="GO" id="GO:0005506">
    <property type="term" value="F:iron ion binding"/>
    <property type="evidence" value="ECO:0007669"/>
    <property type="project" value="InterPro"/>
</dbReference>